<dbReference type="InterPro" id="IPR013762">
    <property type="entry name" value="Integrase-like_cat_sf"/>
</dbReference>
<dbReference type="AlphaFoldDB" id="A0A7X6LAK7"/>
<dbReference type="GO" id="GO:0006310">
    <property type="term" value="P:DNA recombination"/>
    <property type="evidence" value="ECO:0007669"/>
    <property type="project" value="UniProtKB-KW"/>
</dbReference>
<dbReference type="Proteomes" id="UP000540698">
    <property type="component" value="Unassembled WGS sequence"/>
</dbReference>
<evidence type="ECO:0000256" key="3">
    <source>
        <dbReference type="ARBA" id="ARBA00023172"/>
    </source>
</evidence>
<reference evidence="5 6" key="1">
    <citation type="submission" date="2020-04" db="EMBL/GenBank/DDBJ databases">
        <title>MicrobeNet Type strains.</title>
        <authorList>
            <person name="Nicholson A.C."/>
        </authorList>
    </citation>
    <scope>NUCLEOTIDE SEQUENCE [LARGE SCALE GENOMIC DNA]</scope>
    <source>
        <strain evidence="5 6">DSM 44956</strain>
    </source>
</reference>
<dbReference type="InterPro" id="IPR002104">
    <property type="entry name" value="Integrase_catalytic"/>
</dbReference>
<dbReference type="PANTHER" id="PTHR30349">
    <property type="entry name" value="PHAGE INTEGRASE-RELATED"/>
    <property type="match status" value="1"/>
</dbReference>
<dbReference type="Gene3D" id="1.10.150.130">
    <property type="match status" value="1"/>
</dbReference>
<keyword evidence="2" id="KW-0238">DNA-binding</keyword>
<dbReference type="PROSITE" id="PS51898">
    <property type="entry name" value="TYR_RECOMBINASE"/>
    <property type="match status" value="1"/>
</dbReference>
<evidence type="ECO:0000313" key="5">
    <source>
        <dbReference type="EMBL" id="NKY30810.1"/>
    </source>
</evidence>
<dbReference type="RefSeq" id="WP_062977198.1">
    <property type="nucleotide sequence ID" value="NZ_JAAXOS010000021.1"/>
</dbReference>
<dbReference type="InterPro" id="IPR050090">
    <property type="entry name" value="Tyrosine_recombinase_XerCD"/>
</dbReference>
<evidence type="ECO:0000259" key="4">
    <source>
        <dbReference type="PROSITE" id="PS51898"/>
    </source>
</evidence>
<comment type="similarity">
    <text evidence="1">Belongs to the 'phage' integrase family.</text>
</comment>
<accession>A0A7X6LAK7</accession>
<name>A0A7X6LAK7_9NOCA</name>
<dbReference type="GO" id="GO:0003677">
    <property type="term" value="F:DNA binding"/>
    <property type="evidence" value="ECO:0007669"/>
    <property type="project" value="UniProtKB-KW"/>
</dbReference>
<gene>
    <name evidence="5" type="ORF">HGB38_32060</name>
</gene>
<dbReference type="Pfam" id="PF00589">
    <property type="entry name" value="Phage_integrase"/>
    <property type="match status" value="1"/>
</dbReference>
<evidence type="ECO:0000256" key="2">
    <source>
        <dbReference type="ARBA" id="ARBA00023125"/>
    </source>
</evidence>
<keyword evidence="6" id="KW-1185">Reference proteome</keyword>
<dbReference type="InterPro" id="IPR010998">
    <property type="entry name" value="Integrase_recombinase_N"/>
</dbReference>
<dbReference type="InterPro" id="IPR011010">
    <property type="entry name" value="DNA_brk_join_enz"/>
</dbReference>
<evidence type="ECO:0000256" key="1">
    <source>
        <dbReference type="ARBA" id="ARBA00008857"/>
    </source>
</evidence>
<sequence>MSHVQDRWFTDVPDPENPGKVIRVKTKLYGKGNRYKVRFIAPDGTEDSKTFPDKRKSQAEAFRVSVDSAMLEGRYVDPRAGRRLFRDLTVDWLEGTSADRSSRGTKQSQLDNQILPFFGKRTVANAATVTAVRDWLKWLDDRGLDPAYQAQLFGQLSSIMELATARHMVRENPCKSKEIARPKVGQRKFIPWTEARTSAIWAALPDRNKIVVPLGRGIGMRQGEILGLSPDDIRRADGLVDIQRQIRRVEGVPVFSLPKGNKTRVAPLAVEVLDEIDRYTEQFEPVEVTLPWRHPGGRPETVRLLMTREDGKTWYGELFNATVWAGAFRTAGLTRRRRIDGLHALRHLYASDLLGNGVSVKELADYLGHADPSITLKYYAHLIPSSYDRARVAIGAALRPGAQLETACTRPEAVVGVNPGGAGNPAALVLVE</sequence>
<organism evidence="5 6">
    <name type="scientific">Nocardia gamkensis</name>
    <dbReference type="NCBI Taxonomy" id="352869"/>
    <lineage>
        <taxon>Bacteria</taxon>
        <taxon>Bacillati</taxon>
        <taxon>Actinomycetota</taxon>
        <taxon>Actinomycetes</taxon>
        <taxon>Mycobacteriales</taxon>
        <taxon>Nocardiaceae</taxon>
        <taxon>Nocardia</taxon>
    </lineage>
</organism>
<proteinExistence type="inferred from homology"/>
<protein>
    <submittedName>
        <fullName evidence="5">Site-specific integrase</fullName>
    </submittedName>
</protein>
<comment type="caution">
    <text evidence="5">The sequence shown here is derived from an EMBL/GenBank/DDBJ whole genome shotgun (WGS) entry which is preliminary data.</text>
</comment>
<dbReference type="Gene3D" id="1.10.443.10">
    <property type="entry name" value="Intergrase catalytic core"/>
    <property type="match status" value="1"/>
</dbReference>
<dbReference type="PANTHER" id="PTHR30349:SF64">
    <property type="entry name" value="PROPHAGE INTEGRASE INTD-RELATED"/>
    <property type="match status" value="1"/>
</dbReference>
<dbReference type="CDD" id="cd01189">
    <property type="entry name" value="INT_ICEBs1_C_like"/>
    <property type="match status" value="1"/>
</dbReference>
<dbReference type="GO" id="GO:0015074">
    <property type="term" value="P:DNA integration"/>
    <property type="evidence" value="ECO:0007669"/>
    <property type="project" value="InterPro"/>
</dbReference>
<evidence type="ECO:0000313" key="6">
    <source>
        <dbReference type="Proteomes" id="UP000540698"/>
    </source>
</evidence>
<dbReference type="EMBL" id="JAAXOS010000021">
    <property type="protein sequence ID" value="NKY30810.1"/>
    <property type="molecule type" value="Genomic_DNA"/>
</dbReference>
<dbReference type="SUPFAM" id="SSF56349">
    <property type="entry name" value="DNA breaking-rejoining enzymes"/>
    <property type="match status" value="1"/>
</dbReference>
<feature type="domain" description="Tyr recombinase" evidence="4">
    <location>
        <begin position="187"/>
        <end position="395"/>
    </location>
</feature>
<keyword evidence="3" id="KW-0233">DNA recombination</keyword>